<feature type="domain" description="NodB homology" evidence="5">
    <location>
        <begin position="36"/>
        <end position="178"/>
    </location>
</feature>
<keyword evidence="7" id="KW-1185">Reference proteome</keyword>
<organism evidence="6 7">
    <name type="scientific">Novosphingobium clariflavum</name>
    <dbReference type="NCBI Taxonomy" id="2029884"/>
    <lineage>
        <taxon>Bacteria</taxon>
        <taxon>Pseudomonadati</taxon>
        <taxon>Pseudomonadota</taxon>
        <taxon>Alphaproteobacteria</taxon>
        <taxon>Sphingomonadales</taxon>
        <taxon>Sphingomonadaceae</taxon>
        <taxon>Novosphingobium</taxon>
    </lineage>
</organism>
<evidence type="ECO:0000313" key="7">
    <source>
        <dbReference type="Proteomes" id="UP001589858"/>
    </source>
</evidence>
<dbReference type="Pfam" id="PF11959">
    <property type="entry name" value="DUF3473"/>
    <property type="match status" value="1"/>
</dbReference>
<dbReference type="PANTHER" id="PTHR47561:SF1">
    <property type="entry name" value="POLYSACCHARIDE DEACETYLASE FAMILY PROTEIN (AFU_ORTHOLOGUE AFUA_6G05030)"/>
    <property type="match status" value="1"/>
</dbReference>
<dbReference type="Proteomes" id="UP001589858">
    <property type="component" value="Unassembled WGS sequence"/>
</dbReference>
<dbReference type="PANTHER" id="PTHR47561">
    <property type="entry name" value="POLYSACCHARIDE DEACETYLASE FAMILY PROTEIN (AFU_ORTHOLOGUE AFUA_6G05030)"/>
    <property type="match status" value="1"/>
</dbReference>
<name>A0ABV6S3A8_9SPHN</name>
<reference evidence="6 7" key="1">
    <citation type="submission" date="2024-09" db="EMBL/GenBank/DDBJ databases">
        <authorList>
            <person name="Sun Q."/>
            <person name="Mori K."/>
        </authorList>
    </citation>
    <scope>NUCLEOTIDE SEQUENCE [LARGE SCALE GENOMIC DNA]</scope>
    <source>
        <strain evidence="6 7">CICC 11035S</strain>
    </source>
</reference>
<evidence type="ECO:0000256" key="2">
    <source>
        <dbReference type="ARBA" id="ARBA00010973"/>
    </source>
</evidence>
<gene>
    <name evidence="6" type="ORF">ACFFF8_03775</name>
</gene>
<dbReference type="InterPro" id="IPR014344">
    <property type="entry name" value="XrtA_polysacc_deacetyl"/>
</dbReference>
<protein>
    <recommendedName>
        <fullName evidence="3">Chitooligosaccharide deacetylase</fullName>
    </recommendedName>
    <alternativeName>
        <fullName evidence="4">Nodulation protein B</fullName>
    </alternativeName>
</protein>
<evidence type="ECO:0000256" key="1">
    <source>
        <dbReference type="ARBA" id="ARBA00003236"/>
    </source>
</evidence>
<dbReference type="SUPFAM" id="SSF88713">
    <property type="entry name" value="Glycoside hydrolase/deacetylase"/>
    <property type="match status" value="1"/>
</dbReference>
<dbReference type="CDD" id="cd10941">
    <property type="entry name" value="CE4_PuuE_HpPgdA_like_2"/>
    <property type="match status" value="1"/>
</dbReference>
<dbReference type="NCBIfam" id="TIGR03006">
    <property type="entry name" value="pepcterm_polyde"/>
    <property type="match status" value="1"/>
</dbReference>
<dbReference type="InterPro" id="IPR011330">
    <property type="entry name" value="Glyco_hydro/deAcase_b/a-brl"/>
</dbReference>
<comment type="similarity">
    <text evidence="2">Belongs to the polysaccharide deacetylase family.</text>
</comment>
<proteinExistence type="inferred from homology"/>
<evidence type="ECO:0000256" key="4">
    <source>
        <dbReference type="ARBA" id="ARBA00032976"/>
    </source>
</evidence>
<sequence length="304" mass="34193">MTDTRPVEARTVSALTVDALTVNALTVDVEDWFQVGAFETVIDRADWPSLPCRVERNCEEILALFAEAGVVGTFFTLGWIAERHPAVVRRIVEAGHEIASHGWDHERVFRMDARRFGEDLSRARRTIEDAAGAAVTGYRAPSFSIDARTPWAFDVLAEQGYRYSSSVAPVVHDHYGWREAPRFAFHPLPGRDFVEIPVTTALFAGRRLAAGGGGFFRVLPYGFSRWAIRQVNGEGRPAIFYFHPWEIDPGQPRVDQAPLRSRLRHYTNLGVMADKLRRLVGEFRWGRMDELAAREALRATALAA</sequence>
<dbReference type="InterPro" id="IPR022560">
    <property type="entry name" value="DUF3473"/>
</dbReference>
<dbReference type="RefSeq" id="WP_267220088.1">
    <property type="nucleotide sequence ID" value="NZ_JAPCWC010000006.1"/>
</dbReference>
<comment type="caution">
    <text evidence="6">The sequence shown here is derived from an EMBL/GenBank/DDBJ whole genome shotgun (WGS) entry which is preliminary data.</text>
</comment>
<accession>A0ABV6S3A8</accession>
<evidence type="ECO:0000256" key="3">
    <source>
        <dbReference type="ARBA" id="ARBA00020071"/>
    </source>
</evidence>
<dbReference type="Pfam" id="PF01522">
    <property type="entry name" value="Polysacc_deac_1"/>
    <property type="match status" value="1"/>
</dbReference>
<comment type="function">
    <text evidence="1">Is involved in generating a small heat-stable compound (Nod), an acylated oligomer of N-acetylglucosamine, that stimulates mitosis in various plant protoplasts.</text>
</comment>
<evidence type="ECO:0000259" key="5">
    <source>
        <dbReference type="PROSITE" id="PS51677"/>
    </source>
</evidence>
<dbReference type="InterPro" id="IPR002509">
    <property type="entry name" value="NODB_dom"/>
</dbReference>
<dbReference type="PROSITE" id="PS51677">
    <property type="entry name" value="NODB"/>
    <property type="match status" value="1"/>
</dbReference>
<dbReference type="Gene3D" id="3.20.20.370">
    <property type="entry name" value="Glycoside hydrolase/deacetylase"/>
    <property type="match status" value="1"/>
</dbReference>
<evidence type="ECO:0000313" key="6">
    <source>
        <dbReference type="EMBL" id="MFC0683707.1"/>
    </source>
</evidence>
<dbReference type="InterPro" id="IPR045235">
    <property type="entry name" value="PuuE_HpPgdA-like"/>
</dbReference>
<dbReference type="EMBL" id="JBHLTM010000016">
    <property type="protein sequence ID" value="MFC0683707.1"/>
    <property type="molecule type" value="Genomic_DNA"/>
</dbReference>